<sequence length="74" mass="8447">MHVEKISISLPQSLVKFIENYQVASGYKSRSQVISEAVELLRSRELEEAYRDASREVDSDWDVTVADGLTDEAW</sequence>
<dbReference type="InterPro" id="IPR010985">
    <property type="entry name" value="Ribbon_hlx_hlx"/>
</dbReference>
<reference evidence="1 2" key="1">
    <citation type="submission" date="2022-10" db="EMBL/GenBank/DDBJ databases">
        <title>Identification of biosynthetic pathway for the production of the potent trypsin inhibitor radiosumin.</title>
        <authorList>
            <person name="Fewer D.P."/>
            <person name="Delbaje E."/>
            <person name="Ouyang X."/>
            <person name="Agostino P.D."/>
            <person name="Wahlsten M."/>
            <person name="Jokela J."/>
            <person name="Permi P."/>
            <person name="Haapaniemi E."/>
            <person name="Koistinen H."/>
        </authorList>
    </citation>
    <scope>NUCLEOTIDE SEQUENCE [LARGE SCALE GENOMIC DNA]</scope>
    <source>
        <strain evidence="1 2">NIES-515</strain>
    </source>
</reference>
<dbReference type="Proteomes" id="UP001526143">
    <property type="component" value="Unassembled WGS sequence"/>
</dbReference>
<accession>A0ABT3B665</accession>
<gene>
    <name evidence="1" type="ORF">OGM63_25795</name>
</gene>
<protein>
    <submittedName>
        <fullName evidence="1">Ribbon-helix-helix domain-containing protein</fullName>
    </submittedName>
</protein>
<evidence type="ECO:0000313" key="2">
    <source>
        <dbReference type="Proteomes" id="UP001526143"/>
    </source>
</evidence>
<dbReference type="InterPro" id="IPR013321">
    <property type="entry name" value="Arc_rbn_hlx_hlx"/>
</dbReference>
<organism evidence="1 2">
    <name type="scientific">Plectonema radiosum NIES-515</name>
    <dbReference type="NCBI Taxonomy" id="2986073"/>
    <lineage>
        <taxon>Bacteria</taxon>
        <taxon>Bacillati</taxon>
        <taxon>Cyanobacteriota</taxon>
        <taxon>Cyanophyceae</taxon>
        <taxon>Oscillatoriophycideae</taxon>
        <taxon>Oscillatoriales</taxon>
        <taxon>Microcoleaceae</taxon>
        <taxon>Plectonema</taxon>
    </lineage>
</organism>
<keyword evidence="2" id="KW-1185">Reference proteome</keyword>
<evidence type="ECO:0000313" key="1">
    <source>
        <dbReference type="EMBL" id="MCV3216877.1"/>
    </source>
</evidence>
<comment type="caution">
    <text evidence="1">The sequence shown here is derived from an EMBL/GenBank/DDBJ whole genome shotgun (WGS) entry which is preliminary data.</text>
</comment>
<dbReference type="EMBL" id="JAOWRF010000368">
    <property type="protein sequence ID" value="MCV3216877.1"/>
    <property type="molecule type" value="Genomic_DNA"/>
</dbReference>
<name>A0ABT3B665_9CYAN</name>
<dbReference type="RefSeq" id="WP_263748564.1">
    <property type="nucleotide sequence ID" value="NZ_JAOWRF010000368.1"/>
</dbReference>
<dbReference type="CDD" id="cd22231">
    <property type="entry name" value="RHH_NikR_HicB-like"/>
    <property type="match status" value="1"/>
</dbReference>
<dbReference type="Gene3D" id="1.10.1220.10">
    <property type="entry name" value="Met repressor-like"/>
    <property type="match status" value="1"/>
</dbReference>
<dbReference type="SUPFAM" id="SSF47598">
    <property type="entry name" value="Ribbon-helix-helix"/>
    <property type="match status" value="1"/>
</dbReference>
<proteinExistence type="predicted"/>